<accession>A0ABT0GQG4</accession>
<dbReference type="Gene3D" id="3.20.20.370">
    <property type="entry name" value="Glycoside hydrolase/deacetylase"/>
    <property type="match status" value="1"/>
</dbReference>
<gene>
    <name evidence="1" type="ORF">M0H32_05860</name>
</gene>
<evidence type="ECO:0000313" key="1">
    <source>
        <dbReference type="EMBL" id="MCK7611676.1"/>
    </source>
</evidence>
<dbReference type="SUPFAM" id="SSF88713">
    <property type="entry name" value="Glycoside hydrolase/deacetylase"/>
    <property type="match status" value="1"/>
</dbReference>
<comment type="caution">
    <text evidence="1">The sequence shown here is derived from an EMBL/GenBank/DDBJ whole genome shotgun (WGS) entry which is preliminary data.</text>
</comment>
<dbReference type="RefSeq" id="WP_248152023.1">
    <property type="nucleotide sequence ID" value="NZ_JALNMJ010000003.1"/>
</dbReference>
<proteinExistence type="predicted"/>
<sequence>MTSDLQRFQQELTAHLDWFAERGRKVRFWWRDDDAVAPTPALDRMQELANRYDVDLALAVIPKDATEALAERLSAEPHAFVLQHGWQHKNFQRKDLGEKAAELGTRRDPDALMAELNDGKARLEALFGEKFLPVMVPPWNRIAPEICRRLPGIGLPGLSTFTWFNFPRDIQVQSHVDILKWKKQVRFIGWESARLRFDLQLTRRRNTGDEPLGLLTHHLVHDAGCFEFLEVFLEIAAHHDGADWPGVKDLFGRPGDQTSEPAAA</sequence>
<protein>
    <submittedName>
        <fullName evidence="1">Polysaccharide deacetylase family protein</fullName>
    </submittedName>
</protein>
<dbReference type="CDD" id="cd10928">
    <property type="entry name" value="CE4_u4"/>
    <property type="match status" value="1"/>
</dbReference>
<evidence type="ECO:0000313" key="2">
    <source>
        <dbReference type="Proteomes" id="UP001431221"/>
    </source>
</evidence>
<dbReference type="InterPro" id="IPR011330">
    <property type="entry name" value="Glyco_hydro/deAcase_b/a-brl"/>
</dbReference>
<keyword evidence="2" id="KW-1185">Reference proteome</keyword>
<dbReference type="InterPro" id="IPR049591">
    <property type="entry name" value="CE4_u4-like"/>
</dbReference>
<dbReference type="Proteomes" id="UP001431221">
    <property type="component" value="Unassembled WGS sequence"/>
</dbReference>
<reference evidence="1" key="1">
    <citation type="submission" date="2022-04" db="EMBL/GenBank/DDBJ databases">
        <title>Roseibium sp. CAU 1639 isolated from mud.</title>
        <authorList>
            <person name="Kim W."/>
        </authorList>
    </citation>
    <scope>NUCLEOTIDE SEQUENCE</scope>
    <source>
        <strain evidence="1">CAU 1639</strain>
    </source>
</reference>
<dbReference type="EMBL" id="JALNMJ010000003">
    <property type="protein sequence ID" value="MCK7611676.1"/>
    <property type="molecule type" value="Genomic_DNA"/>
</dbReference>
<organism evidence="1 2">
    <name type="scientific">Roseibium sediminicola</name>
    <dbReference type="NCBI Taxonomy" id="2933272"/>
    <lineage>
        <taxon>Bacteria</taxon>
        <taxon>Pseudomonadati</taxon>
        <taxon>Pseudomonadota</taxon>
        <taxon>Alphaproteobacteria</taxon>
        <taxon>Hyphomicrobiales</taxon>
        <taxon>Stappiaceae</taxon>
        <taxon>Roseibium</taxon>
    </lineage>
</organism>
<name>A0ABT0GQG4_9HYPH</name>